<sequence>MKSAVDQSDRMHTTADSTRDVPARHGPYLVGDRSGNTRRSWRKAYGRRPFWTGNVVLAIVLARVVHFGEADLLAATPFTKLNYAVVSVCLAAAWTATLVLFHTRSRRVVSSGYEELQRMISGTLRHFGAIATVSLVSGARIAIRIARHSFERYCFSEAMPRNHLVWSAISGEKRPSAI</sequence>
<evidence type="ECO:0000313" key="4">
    <source>
        <dbReference type="Proteomes" id="UP001163947"/>
    </source>
</evidence>
<gene>
    <name evidence="3" type="ORF">OCS65_07690</name>
</gene>
<evidence type="ECO:0000313" key="3">
    <source>
        <dbReference type="EMBL" id="UYF95629.1"/>
    </source>
</evidence>
<evidence type="ECO:0000256" key="1">
    <source>
        <dbReference type="SAM" id="MobiDB-lite"/>
    </source>
</evidence>
<dbReference type="Proteomes" id="UP001163947">
    <property type="component" value="Chromosome"/>
</dbReference>
<name>A0AA46SF50_9NOCA</name>
<protein>
    <submittedName>
        <fullName evidence="3">Uncharacterized protein</fullName>
    </submittedName>
</protein>
<accession>A0AA46SF50</accession>
<evidence type="ECO:0000256" key="2">
    <source>
        <dbReference type="SAM" id="Phobius"/>
    </source>
</evidence>
<keyword evidence="2" id="KW-1133">Transmembrane helix</keyword>
<dbReference type="RefSeq" id="WP_251549638.1">
    <property type="nucleotide sequence ID" value="NZ_CP106982.1"/>
</dbReference>
<dbReference type="AlphaFoldDB" id="A0AA46SF50"/>
<organism evidence="3 4">
    <name type="scientific">Rhodococcus aetherivorans</name>
    <dbReference type="NCBI Taxonomy" id="191292"/>
    <lineage>
        <taxon>Bacteria</taxon>
        <taxon>Bacillati</taxon>
        <taxon>Actinomycetota</taxon>
        <taxon>Actinomycetes</taxon>
        <taxon>Mycobacteriales</taxon>
        <taxon>Nocardiaceae</taxon>
        <taxon>Rhodococcus</taxon>
    </lineage>
</organism>
<keyword evidence="2" id="KW-0472">Membrane</keyword>
<keyword evidence="2" id="KW-0812">Transmembrane</keyword>
<dbReference type="GeneID" id="83620289"/>
<dbReference type="EMBL" id="CP106982">
    <property type="protein sequence ID" value="UYF95629.1"/>
    <property type="molecule type" value="Genomic_DNA"/>
</dbReference>
<feature type="region of interest" description="Disordered" evidence="1">
    <location>
        <begin position="1"/>
        <end position="29"/>
    </location>
</feature>
<feature type="transmembrane region" description="Helical" evidence="2">
    <location>
        <begin position="49"/>
        <end position="68"/>
    </location>
</feature>
<feature type="compositionally biased region" description="Basic and acidic residues" evidence="1">
    <location>
        <begin position="7"/>
        <end position="23"/>
    </location>
</feature>
<proteinExistence type="predicted"/>
<feature type="transmembrane region" description="Helical" evidence="2">
    <location>
        <begin position="80"/>
        <end position="101"/>
    </location>
</feature>
<reference evidence="3" key="1">
    <citation type="submission" date="2022-09" db="EMBL/GenBank/DDBJ databases">
        <title>The genome sequence of Rhodococcus aetherivorans N1.</title>
        <authorList>
            <person name="Jiang W."/>
        </authorList>
    </citation>
    <scope>NUCLEOTIDE SEQUENCE</scope>
    <source>
        <strain evidence="3">N1</strain>
    </source>
</reference>